<dbReference type="SUPFAM" id="SSF48371">
    <property type="entry name" value="ARM repeat"/>
    <property type="match status" value="1"/>
</dbReference>
<dbReference type="Gene3D" id="1.25.40.620">
    <property type="match status" value="1"/>
</dbReference>
<keyword evidence="2" id="KW-0934">Plastid</keyword>
<dbReference type="InterPro" id="IPR016024">
    <property type="entry name" value="ARM-type_fold"/>
</dbReference>
<organism evidence="2">
    <name type="scientific">Callithamnion tetricum</name>
    <dbReference type="NCBI Taxonomy" id="193179"/>
    <lineage>
        <taxon>Eukaryota</taxon>
        <taxon>Rhodophyta</taxon>
        <taxon>Florideophyceae</taxon>
        <taxon>Rhodymeniophycidae</taxon>
        <taxon>Ceramiales</taxon>
        <taxon>Callithamniaceae</taxon>
        <taxon>Callithamnion</taxon>
    </lineage>
</organism>
<dbReference type="InterPro" id="IPR037215">
    <property type="entry name" value="GUN4-like_sf"/>
</dbReference>
<dbReference type="SUPFAM" id="SSF140869">
    <property type="entry name" value="GUN4-like"/>
    <property type="match status" value="1"/>
</dbReference>
<dbReference type="InterPro" id="IPR008629">
    <property type="entry name" value="GUN4-like"/>
</dbReference>
<dbReference type="CDD" id="cd16383">
    <property type="entry name" value="GUN4"/>
    <property type="match status" value="1"/>
</dbReference>
<reference evidence="2" key="1">
    <citation type="journal article" date="2019" name="Mol. Phylogenet. Evol.">
        <title>Morphological evolution and classification of the red algal order Ceramiales inferred using plastid phylogenomics.</title>
        <authorList>
            <person name="Diaz-Tapia P."/>
            <person name="Pasella M.M."/>
            <person name="Verbruggen H."/>
            <person name="Maggs C.A."/>
        </authorList>
    </citation>
    <scope>NUCLEOTIDE SEQUENCE</scope>
    <source>
        <strain evidence="2">PD2927</strain>
    </source>
</reference>
<proteinExistence type="predicted"/>
<accession>A0A4D6WMT6</accession>
<geneLocation type="plastid" evidence="2"/>
<reference evidence="2" key="2">
    <citation type="submission" date="2019-04" db="EMBL/GenBank/DDBJ databases">
        <authorList>
            <person name="Pasella M."/>
        </authorList>
    </citation>
    <scope>NUCLEOTIDE SEQUENCE</scope>
    <source>
        <strain evidence="2">PD2927</strain>
    </source>
</reference>
<dbReference type="PANTHER" id="PTHR34800">
    <property type="entry name" value="TETRAPYRROLE-BINDING PROTEIN, CHLOROPLASTIC"/>
    <property type="match status" value="1"/>
</dbReference>
<dbReference type="Pfam" id="PF05419">
    <property type="entry name" value="GUN4"/>
    <property type="match status" value="1"/>
</dbReference>
<gene>
    <name evidence="2" type="primary">ycf53</name>
</gene>
<dbReference type="GO" id="GO:0046906">
    <property type="term" value="F:tetrapyrrole binding"/>
    <property type="evidence" value="ECO:0007669"/>
    <property type="project" value="TreeGrafter"/>
</dbReference>
<evidence type="ECO:0000313" key="2">
    <source>
        <dbReference type="EMBL" id="QCI04967.1"/>
    </source>
</evidence>
<name>A0A4D6WMT6_9FLOR</name>
<dbReference type="PANTHER" id="PTHR34800:SF1">
    <property type="entry name" value="TETRAPYRROLE-BINDING PROTEIN, CHLOROPLASTIC"/>
    <property type="match status" value="1"/>
</dbReference>
<dbReference type="AlphaFoldDB" id="A0A4D6WMT6"/>
<protein>
    <recommendedName>
        <fullName evidence="1">GUN4-like domain-containing protein</fullName>
    </recommendedName>
</protein>
<dbReference type="EMBL" id="MK814616">
    <property type="protein sequence ID" value="QCI04967.1"/>
    <property type="molecule type" value="Genomic_DNA"/>
</dbReference>
<sequence length="248" mass="29359">MTQSINSNLMLQEEINQLSNNIPKNKQIQIITKLYKEGLQGQKSLLNFLINRRIHNKNSLSFLDSFIFNKLNMTQIAEINQEINSVFPNGIVELKSDLTINYQPLQDLLIKQKFQEADKVTQIYLCELVGLKTKDNRKWLYFTDIHVLPINDLLIIDLLWRIYSLDKFGFSIQRQIWLSNNCNWEKFWETIEWTKKGNMLRYPIEFRWSTDAPKGHLPLFNQLRGIQVLLALFEHDAWKQLNNTSSIN</sequence>
<evidence type="ECO:0000259" key="1">
    <source>
        <dbReference type="Pfam" id="PF05419"/>
    </source>
</evidence>
<feature type="domain" description="GUN4-like" evidence="1">
    <location>
        <begin position="96"/>
        <end position="235"/>
    </location>
</feature>
<dbReference type="Gene3D" id="1.10.10.1770">
    <property type="entry name" value="Gun4-like"/>
    <property type="match status" value="1"/>
</dbReference>